<dbReference type="Gene3D" id="3.40.1190.20">
    <property type="match status" value="1"/>
</dbReference>
<accession>A0A2M9DGS6</accession>
<gene>
    <name evidence="4" type="ORF">BV394_01605</name>
</gene>
<evidence type="ECO:0000256" key="1">
    <source>
        <dbReference type="ARBA" id="ARBA00010688"/>
    </source>
</evidence>
<dbReference type="InterPro" id="IPR029056">
    <property type="entry name" value="Ribokinase-like"/>
</dbReference>
<protein>
    <submittedName>
        <fullName evidence="4">Uncharacterized protein</fullName>
    </submittedName>
</protein>
<organism evidence="4 5">
    <name type="scientific">Brevirhabdus pacifica</name>
    <dbReference type="NCBI Taxonomy" id="1267768"/>
    <lineage>
        <taxon>Bacteria</taxon>
        <taxon>Pseudomonadati</taxon>
        <taxon>Pseudomonadota</taxon>
        <taxon>Alphaproteobacteria</taxon>
        <taxon>Rhodobacterales</taxon>
        <taxon>Paracoccaceae</taxon>
        <taxon>Brevirhabdus</taxon>
    </lineage>
</organism>
<dbReference type="AlphaFoldDB" id="A0A1U7DF35"/>
<dbReference type="GO" id="GO:0016301">
    <property type="term" value="F:kinase activity"/>
    <property type="evidence" value="ECO:0007669"/>
    <property type="project" value="UniProtKB-KW"/>
</dbReference>
<evidence type="ECO:0000256" key="3">
    <source>
        <dbReference type="ARBA" id="ARBA00022777"/>
    </source>
</evidence>
<dbReference type="InterPro" id="IPR011611">
    <property type="entry name" value="PfkB_dom"/>
</dbReference>
<reference evidence="4 5" key="1">
    <citation type="submission" date="2017-01" db="EMBL/GenBank/DDBJ databases">
        <title>Genomic analysis of Xuhuaishuia manganoxidans DY6-4.</title>
        <authorList>
            <person name="Wang X."/>
        </authorList>
    </citation>
    <scope>NUCLEOTIDE SEQUENCE [LARGE SCALE GENOMIC DNA]</scope>
    <source>
        <strain evidence="4 5">DY6-4</strain>
    </source>
</reference>
<proteinExistence type="inferred from homology"/>
<dbReference type="PANTHER" id="PTHR43085">
    <property type="entry name" value="HEXOKINASE FAMILY MEMBER"/>
    <property type="match status" value="1"/>
</dbReference>
<keyword evidence="2" id="KW-0808">Transferase</keyword>
<evidence type="ECO:0000313" key="5">
    <source>
        <dbReference type="Proteomes" id="UP000187266"/>
    </source>
</evidence>
<evidence type="ECO:0000313" key="4">
    <source>
        <dbReference type="EMBL" id="APX88582.1"/>
    </source>
</evidence>
<dbReference type="PANTHER" id="PTHR43085:SF57">
    <property type="entry name" value="CARBOHYDRATE KINASE PFKB DOMAIN-CONTAINING PROTEIN"/>
    <property type="match status" value="1"/>
</dbReference>
<keyword evidence="3" id="KW-0418">Kinase</keyword>
<keyword evidence="5" id="KW-1185">Reference proteome</keyword>
<dbReference type="STRING" id="1267768.BV394_01605"/>
<dbReference type="OrthoDB" id="7869371at2"/>
<name>A0A1U7DF35_9RHOB</name>
<evidence type="ECO:0000256" key="2">
    <source>
        <dbReference type="ARBA" id="ARBA00022679"/>
    </source>
</evidence>
<dbReference type="SUPFAM" id="SSF53613">
    <property type="entry name" value="Ribokinase-like"/>
    <property type="match status" value="1"/>
</dbReference>
<dbReference type="InterPro" id="IPR050306">
    <property type="entry name" value="PfkB_Carbo_kinase"/>
</dbReference>
<dbReference type="Pfam" id="PF00294">
    <property type="entry name" value="PfkB"/>
    <property type="match status" value="1"/>
</dbReference>
<dbReference type="EMBL" id="CP019124">
    <property type="protein sequence ID" value="APX88582.1"/>
    <property type="molecule type" value="Genomic_DNA"/>
</dbReference>
<accession>A0A1U7DF35</accession>
<dbReference type="Proteomes" id="UP000187266">
    <property type="component" value="Chromosome"/>
</dbReference>
<comment type="similarity">
    <text evidence="1">Belongs to the carbohydrate kinase PfkB family.</text>
</comment>
<sequence length="308" mass="30886">MLCDILCLGAAHWDVIGHGTGNVVRGADLPGRVKRRPGGVALNLALAMSEVSARSVGLLAAVGDDAEGQALVAHCTAQGITTDGILRLSGHATDSYVAIEDPDGLVCAIADTGTQLAAGTRILAPLEHGTFSGVAVIDGNLAPEVLLRALEHLALARICLVAASPAKASRLANLTAAGALPHATLYANLAEAAAICGETFDDSTAAARALVGAGFGRAVVTDGPRLAADCAEGRETATLCPPPFSAGARVTGAGDRFAAAHITAVLDGRDPVRALGQAIAAAGQVTDQAHEASTHVTAPTLKKGRTDV</sequence>